<keyword evidence="6" id="KW-0406">Ion transport</keyword>
<keyword evidence="5 9" id="KW-1133">Transmembrane helix</keyword>
<dbReference type="GO" id="GO:0016471">
    <property type="term" value="C:vacuolar proton-transporting V-type ATPase complex"/>
    <property type="evidence" value="ECO:0007669"/>
    <property type="project" value="TreeGrafter"/>
</dbReference>
<evidence type="ECO:0000256" key="6">
    <source>
        <dbReference type="ARBA" id="ARBA00023065"/>
    </source>
</evidence>
<dbReference type="PANTHER" id="PTHR11629">
    <property type="entry name" value="VACUOLAR PROTON ATPASES"/>
    <property type="match status" value="1"/>
</dbReference>
<dbReference type="GO" id="GO:0007035">
    <property type="term" value="P:vacuolar acidification"/>
    <property type="evidence" value="ECO:0007669"/>
    <property type="project" value="TreeGrafter"/>
</dbReference>
<organism evidence="10 11">
    <name type="scientific">Rhizoctonia solani</name>
    <dbReference type="NCBI Taxonomy" id="456999"/>
    <lineage>
        <taxon>Eukaryota</taxon>
        <taxon>Fungi</taxon>
        <taxon>Dikarya</taxon>
        <taxon>Basidiomycota</taxon>
        <taxon>Agaricomycotina</taxon>
        <taxon>Agaricomycetes</taxon>
        <taxon>Cantharellales</taxon>
        <taxon>Ceratobasidiaceae</taxon>
        <taxon>Rhizoctonia</taxon>
    </lineage>
</organism>
<comment type="similarity">
    <text evidence="2">Belongs to the V-ATPase 116 kDa subunit family.</text>
</comment>
<dbReference type="Pfam" id="PF01496">
    <property type="entry name" value="V_ATPase_I"/>
    <property type="match status" value="2"/>
</dbReference>
<evidence type="ECO:0000256" key="5">
    <source>
        <dbReference type="ARBA" id="ARBA00022989"/>
    </source>
</evidence>
<reference evidence="10" key="1">
    <citation type="submission" date="2021-01" db="EMBL/GenBank/DDBJ databases">
        <authorList>
            <person name="Kaushik A."/>
        </authorList>
    </citation>
    <scope>NUCLEOTIDE SEQUENCE</scope>
    <source>
        <strain evidence="10">Type strain: AG8-Rh-89/</strain>
    </source>
</reference>
<evidence type="ECO:0000256" key="7">
    <source>
        <dbReference type="ARBA" id="ARBA00023136"/>
    </source>
</evidence>
<comment type="caution">
    <text evidence="10">The sequence shown here is derived from an EMBL/GenBank/DDBJ whole genome shotgun (WGS) entry which is preliminary data.</text>
</comment>
<keyword evidence="3" id="KW-0813">Transport</keyword>
<evidence type="ECO:0000256" key="2">
    <source>
        <dbReference type="ARBA" id="ARBA00009904"/>
    </source>
</evidence>
<evidence type="ECO:0000256" key="3">
    <source>
        <dbReference type="ARBA" id="ARBA00022448"/>
    </source>
</evidence>
<feature type="transmembrane region" description="Helical" evidence="9">
    <location>
        <begin position="980"/>
        <end position="999"/>
    </location>
</feature>
<evidence type="ECO:0000256" key="9">
    <source>
        <dbReference type="SAM" id="Phobius"/>
    </source>
</evidence>
<feature type="transmembrane region" description="Helical" evidence="9">
    <location>
        <begin position="1083"/>
        <end position="1105"/>
    </location>
</feature>
<evidence type="ECO:0000256" key="1">
    <source>
        <dbReference type="ARBA" id="ARBA00004141"/>
    </source>
</evidence>
<gene>
    <name evidence="10" type="ORF">RDB_LOCUS29911</name>
</gene>
<keyword evidence="7 9" id="KW-0472">Membrane</keyword>
<comment type="subcellular location">
    <subcellularLocation>
        <location evidence="1">Membrane</location>
        <topology evidence="1">Multi-pass membrane protein</topology>
    </subcellularLocation>
</comment>
<evidence type="ECO:0000256" key="4">
    <source>
        <dbReference type="ARBA" id="ARBA00022692"/>
    </source>
</evidence>
<feature type="transmembrane region" description="Helical" evidence="9">
    <location>
        <begin position="1011"/>
        <end position="1034"/>
    </location>
</feature>
<dbReference type="PANTHER" id="PTHR11629:SF63">
    <property type="entry name" value="V-TYPE PROTON ATPASE SUBUNIT A"/>
    <property type="match status" value="1"/>
</dbReference>
<dbReference type="EMBL" id="CAJMWZ010001750">
    <property type="protein sequence ID" value="CAE6441490.1"/>
    <property type="molecule type" value="Genomic_DNA"/>
</dbReference>
<feature type="transmembrane region" description="Helical" evidence="9">
    <location>
        <begin position="897"/>
        <end position="922"/>
    </location>
</feature>
<feature type="compositionally biased region" description="Basic and acidic residues" evidence="8">
    <location>
        <begin position="1142"/>
        <end position="1152"/>
    </location>
</feature>
<feature type="transmembrane region" description="Helical" evidence="9">
    <location>
        <begin position="1046"/>
        <end position="1063"/>
    </location>
</feature>
<dbReference type="GO" id="GO:0000329">
    <property type="term" value="C:fungal-type vacuole membrane"/>
    <property type="evidence" value="ECO:0007669"/>
    <property type="project" value="TreeGrafter"/>
</dbReference>
<sequence length="1285" mass="143957">MADIGTMTEHPSLFRSEKMSLVQLLVPTELAHDTVVELGELGNVQFKDLNPDVNPFQRSFVGEIRRIDEMARRVRFFNAQIDKDNQQYPTAPVPVRTLGDSAPLATVGPRASQTRDELDVILAEHESRLSQMNESYATLSARQRELVEARHVLRETAVFFDRAGTIQPDIRTSFDDGTQPLLQDDAEANVAASGPVQFDLEFVAGTIDRSRLPTFERILWRVLRGNLYMNHTDITEPFVDPNTLEETRKNVFVVFAHGATLLAKIRKVSEALGATLFPIDSNSDRRVSALREVEGRLEDVQQVLASTKATRRAELERIGDSIATWRDFVRKEKKVLETLNLFSYDPRGKTLVAEGWIPSRDAPAIQAALRRAADIAGTHLAPIMHNLEGAKPPTFHRTNKFTEAYQTIIDSYGIATYQEVNPGLFTVITFPFLFAVMFGDLGHGFIAVVAALAMILFEKKLMRADLGEIIVELGELGNVQFKDLNPEVNPFQRSFVGEIRRIDEMARRVRFFNTQLEKENQQYPTAPVPVRSLGDSAPLATVGPRASQTRDELDVILAEHESRLSQMNESYNTLSARQRELVEARHVLRETAVFFDRAGTIQPDIRTSFDDGTQPLLQDDAEANAASSGPVQFDLEFVAGTIDRARLPTFERILWRVLRGNLYMNHTDIAEPFVDPNTLEETRKNVFVVFAHGATLLAKIRKVSEALGATLFPIDSNSDRRVSALREVEGRLEDVQQVLASTKATRRAELERIGDSIATWRDFVRKEKKVLETLNFFSYDPRRKTLVAEGWIPSRDAPAIQAALRRAADMAGTHLAPIMHNLEGAKPPTFHRTNKFTEAYQTIIDSYVNPGLFTVITFPFLFAVMFGDLGHGFIAFAAALAMILFEKKLMRADLGEIIGTFFYGRYIIILMGLFSMFTGIIYNDIFSKSMHFWQSGWDWHKGEIEARSNGHVYPIGLDPGWHGAENGLVFTNSYKMKMSIILGVIHMSFAICLQVPNHIHFKKKLSIWTEFLPQILFLQSLFGYLVICIILKWVTDWTTSPIPPPGLLNMLIFMFLSPGSLGSKDENGNLIGEPEMFRGQGALQVFLLLLAAICVPWMLCVKPYLLWKEHKQKESAGYRTVSGDEGNGHGRNSADLGDEEEGRANGGDHDGGDGEHEGFEFGEIAIHQIIHTIEFCLGCISNTASYLRLWALSLAHAQLSEVLWDMTIAGALSDTSIGVGGAITLFLMFGVWFTLTIFILCIMEGLSAFLHALRLHWVEANGKHYMATGHPFTPLSFVVTEGSDV</sequence>
<dbReference type="Proteomes" id="UP000663850">
    <property type="component" value="Unassembled WGS sequence"/>
</dbReference>
<evidence type="ECO:0008006" key="12">
    <source>
        <dbReference type="Google" id="ProtNLM"/>
    </source>
</evidence>
<evidence type="ECO:0000256" key="8">
    <source>
        <dbReference type="SAM" id="MobiDB-lite"/>
    </source>
</evidence>
<evidence type="ECO:0000313" key="10">
    <source>
        <dbReference type="EMBL" id="CAE6441490.1"/>
    </source>
</evidence>
<dbReference type="GO" id="GO:0051117">
    <property type="term" value="F:ATPase binding"/>
    <property type="evidence" value="ECO:0007669"/>
    <property type="project" value="TreeGrafter"/>
</dbReference>
<dbReference type="GO" id="GO:0033179">
    <property type="term" value="C:proton-transporting V-type ATPase, V0 domain"/>
    <property type="evidence" value="ECO:0007669"/>
    <property type="project" value="InterPro"/>
</dbReference>
<name>A0A8H3AVJ0_9AGAM</name>
<keyword evidence="4 9" id="KW-0812">Transmembrane</keyword>
<dbReference type="InterPro" id="IPR002490">
    <property type="entry name" value="V-ATPase_116kDa_su"/>
</dbReference>
<proteinExistence type="inferred from homology"/>
<dbReference type="GO" id="GO:0046961">
    <property type="term" value="F:proton-transporting ATPase activity, rotational mechanism"/>
    <property type="evidence" value="ECO:0007669"/>
    <property type="project" value="InterPro"/>
</dbReference>
<feature type="transmembrane region" description="Helical" evidence="9">
    <location>
        <begin position="860"/>
        <end position="885"/>
    </location>
</feature>
<protein>
    <recommendedName>
        <fullName evidence="12">V-type proton ATPase subunit a</fullName>
    </recommendedName>
</protein>
<feature type="transmembrane region" description="Helical" evidence="9">
    <location>
        <begin position="432"/>
        <end position="457"/>
    </location>
</feature>
<feature type="region of interest" description="Disordered" evidence="8">
    <location>
        <begin position="1118"/>
        <end position="1152"/>
    </location>
</feature>
<evidence type="ECO:0000313" key="11">
    <source>
        <dbReference type="Proteomes" id="UP000663850"/>
    </source>
</evidence>
<accession>A0A8H3AVJ0</accession>